<evidence type="ECO:0000256" key="3">
    <source>
        <dbReference type="ARBA" id="ARBA00022989"/>
    </source>
</evidence>
<dbReference type="Gene3D" id="1.20.1280.290">
    <property type="match status" value="1"/>
</dbReference>
<feature type="transmembrane region" description="Helical" evidence="6">
    <location>
        <begin position="252"/>
        <end position="276"/>
    </location>
</feature>
<dbReference type="InterPro" id="IPR051415">
    <property type="entry name" value="LAAT-1"/>
</dbReference>
<sequence>MSEACQASLQHHSLVDSVLTYGLCCGLLLVYALQYYKIISNRSSEGLSPLYLFFGTASCTSLFFNMAAMQWGIMRCCQYLSFGKCIDISAGVIQLGLQWAVFGLIMVLFMIYYPTHLKFVHDNGETVENQNASSVDPDRNPVKAKSKTKSRTTDWKLSIILGSLALVHMWAYIRVVTQAPAHPLSSILFRLIVFLTTLILLIAFPPPSLDSDIHIPSLPVLRWAGFLGITGAIFDTITYLPQIYRTYTSRLVGTLSIPAMCLQLPGAVLMAVSIVLRPGTNWTNWMTFVIAAICQSVLFVLCIMWKRRQRKLEIDDFGNPVPVPRVVNRVSVASSYRDSGVWIWSLYGAGKDDCDEKDKDGDLKGKDRDRDSLKMPSLPTLKLNGGDFTSDSVLMNEKRKSMDSFAFRA</sequence>
<feature type="transmembrane region" description="Helical" evidence="6">
    <location>
        <begin position="18"/>
        <end position="38"/>
    </location>
</feature>
<protein>
    <submittedName>
        <fullName evidence="7">Uncharacterized protein</fullName>
    </submittedName>
</protein>
<dbReference type="AlphaFoldDB" id="A0A8H5GH11"/>
<keyword evidence="4 6" id="KW-0472">Membrane</keyword>
<feature type="transmembrane region" description="Helical" evidence="6">
    <location>
        <begin position="220"/>
        <end position="240"/>
    </location>
</feature>
<feature type="transmembrane region" description="Helical" evidence="6">
    <location>
        <begin position="155"/>
        <end position="175"/>
    </location>
</feature>
<dbReference type="PANTHER" id="PTHR16201">
    <property type="entry name" value="SEVEN TRANSMEMBRANE PROTEIN 1-RELATED"/>
    <property type="match status" value="1"/>
</dbReference>
<feature type="transmembrane region" description="Helical" evidence="6">
    <location>
        <begin position="92"/>
        <end position="113"/>
    </location>
</feature>
<evidence type="ECO:0000256" key="2">
    <source>
        <dbReference type="ARBA" id="ARBA00022692"/>
    </source>
</evidence>
<keyword evidence="3 6" id="KW-1133">Transmembrane helix</keyword>
<feature type="region of interest" description="Disordered" evidence="5">
    <location>
        <begin position="354"/>
        <end position="378"/>
    </location>
</feature>
<organism evidence="7 8">
    <name type="scientific">Tetrapyrgos nigripes</name>
    <dbReference type="NCBI Taxonomy" id="182062"/>
    <lineage>
        <taxon>Eukaryota</taxon>
        <taxon>Fungi</taxon>
        <taxon>Dikarya</taxon>
        <taxon>Basidiomycota</taxon>
        <taxon>Agaricomycotina</taxon>
        <taxon>Agaricomycetes</taxon>
        <taxon>Agaricomycetidae</taxon>
        <taxon>Agaricales</taxon>
        <taxon>Marasmiineae</taxon>
        <taxon>Marasmiaceae</taxon>
        <taxon>Tetrapyrgos</taxon>
    </lineage>
</organism>
<proteinExistence type="predicted"/>
<feature type="transmembrane region" description="Helical" evidence="6">
    <location>
        <begin position="282"/>
        <end position="305"/>
    </location>
</feature>
<name>A0A8H5GH11_9AGAR</name>
<feature type="compositionally biased region" description="Basic and acidic residues" evidence="5">
    <location>
        <begin position="354"/>
        <end position="373"/>
    </location>
</feature>
<dbReference type="InterPro" id="IPR006603">
    <property type="entry name" value="PQ-loop_rpt"/>
</dbReference>
<dbReference type="OrthoDB" id="19344at2759"/>
<accession>A0A8H5GH11</accession>
<keyword evidence="8" id="KW-1185">Reference proteome</keyword>
<comment type="subcellular location">
    <subcellularLocation>
        <location evidence="1">Membrane</location>
        <topology evidence="1">Multi-pass membrane protein</topology>
    </subcellularLocation>
</comment>
<dbReference type="GO" id="GO:0016020">
    <property type="term" value="C:membrane"/>
    <property type="evidence" value="ECO:0007669"/>
    <property type="project" value="UniProtKB-SubCell"/>
</dbReference>
<dbReference type="PANTHER" id="PTHR16201:SF11">
    <property type="entry name" value="PQ-LOOP REPEAT-CONTAINING PROTEIN"/>
    <property type="match status" value="1"/>
</dbReference>
<evidence type="ECO:0000256" key="5">
    <source>
        <dbReference type="SAM" id="MobiDB-lite"/>
    </source>
</evidence>
<evidence type="ECO:0000313" key="8">
    <source>
        <dbReference type="Proteomes" id="UP000559256"/>
    </source>
</evidence>
<dbReference type="Pfam" id="PF04193">
    <property type="entry name" value="PQ-loop"/>
    <property type="match status" value="1"/>
</dbReference>
<keyword evidence="2 6" id="KW-0812">Transmembrane</keyword>
<dbReference type="SMART" id="SM00679">
    <property type="entry name" value="CTNS"/>
    <property type="match status" value="2"/>
</dbReference>
<feature type="transmembrane region" description="Helical" evidence="6">
    <location>
        <begin position="187"/>
        <end position="208"/>
    </location>
</feature>
<dbReference type="Proteomes" id="UP000559256">
    <property type="component" value="Unassembled WGS sequence"/>
</dbReference>
<reference evidence="7 8" key="1">
    <citation type="journal article" date="2020" name="ISME J.">
        <title>Uncovering the hidden diversity of litter-decomposition mechanisms in mushroom-forming fungi.</title>
        <authorList>
            <person name="Floudas D."/>
            <person name="Bentzer J."/>
            <person name="Ahren D."/>
            <person name="Johansson T."/>
            <person name="Persson P."/>
            <person name="Tunlid A."/>
        </authorList>
    </citation>
    <scope>NUCLEOTIDE SEQUENCE [LARGE SCALE GENOMIC DNA]</scope>
    <source>
        <strain evidence="7 8">CBS 291.85</strain>
    </source>
</reference>
<comment type="caution">
    <text evidence="7">The sequence shown here is derived from an EMBL/GenBank/DDBJ whole genome shotgun (WGS) entry which is preliminary data.</text>
</comment>
<evidence type="ECO:0000313" key="7">
    <source>
        <dbReference type="EMBL" id="KAF5364645.1"/>
    </source>
</evidence>
<evidence type="ECO:0000256" key="1">
    <source>
        <dbReference type="ARBA" id="ARBA00004141"/>
    </source>
</evidence>
<dbReference type="EMBL" id="JAACJM010000032">
    <property type="protein sequence ID" value="KAF5364645.1"/>
    <property type="molecule type" value="Genomic_DNA"/>
</dbReference>
<evidence type="ECO:0000256" key="4">
    <source>
        <dbReference type="ARBA" id="ARBA00023136"/>
    </source>
</evidence>
<evidence type="ECO:0000256" key="6">
    <source>
        <dbReference type="SAM" id="Phobius"/>
    </source>
</evidence>
<feature type="transmembrane region" description="Helical" evidence="6">
    <location>
        <begin position="50"/>
        <end position="71"/>
    </location>
</feature>
<gene>
    <name evidence="7" type="ORF">D9758_005576</name>
</gene>